<dbReference type="AlphaFoldDB" id="A0A6S6SIX6"/>
<dbReference type="InterPro" id="IPR023214">
    <property type="entry name" value="HAD_sf"/>
</dbReference>
<dbReference type="InterPro" id="IPR036412">
    <property type="entry name" value="HAD-like_sf"/>
</dbReference>
<dbReference type="InterPro" id="IPR023198">
    <property type="entry name" value="PGP-like_dom2"/>
</dbReference>
<dbReference type="Gene3D" id="3.40.50.1000">
    <property type="entry name" value="HAD superfamily/HAD-like"/>
    <property type="match status" value="1"/>
</dbReference>
<dbReference type="InterPro" id="IPR041492">
    <property type="entry name" value="HAD_2"/>
</dbReference>
<gene>
    <name evidence="5" type="ORF">HELGO_WM14790</name>
</gene>
<dbReference type="EC" id="3.1.3.18" evidence="4"/>
<comment type="pathway">
    <text evidence="2">Organic acid metabolism; glycolate biosynthesis; glycolate from 2-phosphoglycolate: step 1/1.</text>
</comment>
<comment type="catalytic activity">
    <reaction evidence="1">
        <text>2-phosphoglycolate + H2O = glycolate + phosphate</text>
        <dbReference type="Rhea" id="RHEA:14369"/>
        <dbReference type="ChEBI" id="CHEBI:15377"/>
        <dbReference type="ChEBI" id="CHEBI:29805"/>
        <dbReference type="ChEBI" id="CHEBI:43474"/>
        <dbReference type="ChEBI" id="CHEBI:58033"/>
        <dbReference type="EC" id="3.1.3.18"/>
    </reaction>
</comment>
<dbReference type="SFLD" id="SFLDS00003">
    <property type="entry name" value="Haloacid_Dehalogenase"/>
    <property type="match status" value="1"/>
</dbReference>
<dbReference type="SFLD" id="SFLDG01129">
    <property type="entry name" value="C1.5:_HAD__Beta-PGM__Phosphata"/>
    <property type="match status" value="1"/>
</dbReference>
<dbReference type="Gene3D" id="1.10.150.240">
    <property type="entry name" value="Putative phosphatase, domain 2"/>
    <property type="match status" value="1"/>
</dbReference>
<evidence type="ECO:0000256" key="3">
    <source>
        <dbReference type="ARBA" id="ARBA00006171"/>
    </source>
</evidence>
<dbReference type="PANTHER" id="PTHR43434:SF1">
    <property type="entry name" value="PHOSPHOGLYCOLATE PHOSPHATASE"/>
    <property type="match status" value="1"/>
</dbReference>
<protein>
    <recommendedName>
        <fullName evidence="4">phosphoglycolate phosphatase</fullName>
        <ecNumber evidence="4">3.1.3.18</ecNumber>
    </recommendedName>
</protein>
<evidence type="ECO:0000256" key="1">
    <source>
        <dbReference type="ARBA" id="ARBA00000830"/>
    </source>
</evidence>
<proteinExistence type="inferred from homology"/>
<dbReference type="GO" id="GO:0008967">
    <property type="term" value="F:phosphoglycolate phosphatase activity"/>
    <property type="evidence" value="ECO:0007669"/>
    <property type="project" value="UniProtKB-EC"/>
</dbReference>
<dbReference type="NCBIfam" id="TIGR01549">
    <property type="entry name" value="HAD-SF-IA-v1"/>
    <property type="match status" value="1"/>
</dbReference>
<dbReference type="InterPro" id="IPR050155">
    <property type="entry name" value="HAD-like_hydrolase_sf"/>
</dbReference>
<dbReference type="EMBL" id="CACVAW010000026">
    <property type="protein sequence ID" value="CAA6807286.1"/>
    <property type="molecule type" value="Genomic_DNA"/>
</dbReference>
<dbReference type="PANTHER" id="PTHR43434">
    <property type="entry name" value="PHOSPHOGLYCOLATE PHOSPHATASE"/>
    <property type="match status" value="1"/>
</dbReference>
<reference evidence="5" key="1">
    <citation type="submission" date="2020-01" db="EMBL/GenBank/DDBJ databases">
        <authorList>
            <person name="Meier V. D."/>
            <person name="Meier V D."/>
        </authorList>
    </citation>
    <scope>NUCLEOTIDE SEQUENCE</scope>
    <source>
        <strain evidence="5">HLG_WM_MAG_12</strain>
    </source>
</reference>
<evidence type="ECO:0000256" key="2">
    <source>
        <dbReference type="ARBA" id="ARBA00004818"/>
    </source>
</evidence>
<dbReference type="SUPFAM" id="SSF56784">
    <property type="entry name" value="HAD-like"/>
    <property type="match status" value="1"/>
</dbReference>
<dbReference type="GO" id="GO:0005829">
    <property type="term" value="C:cytosol"/>
    <property type="evidence" value="ECO:0007669"/>
    <property type="project" value="TreeGrafter"/>
</dbReference>
<organism evidence="5">
    <name type="scientific">uncultured Campylobacterales bacterium</name>
    <dbReference type="NCBI Taxonomy" id="352960"/>
    <lineage>
        <taxon>Bacteria</taxon>
        <taxon>Pseudomonadati</taxon>
        <taxon>Campylobacterota</taxon>
        <taxon>Epsilonproteobacteria</taxon>
        <taxon>Campylobacterales</taxon>
        <taxon>environmental samples</taxon>
    </lineage>
</organism>
<evidence type="ECO:0000256" key="4">
    <source>
        <dbReference type="ARBA" id="ARBA00013078"/>
    </source>
</evidence>
<keyword evidence="5" id="KW-0378">Hydrolase</keyword>
<name>A0A6S6SIX6_9BACT</name>
<dbReference type="InterPro" id="IPR006439">
    <property type="entry name" value="HAD-SF_hydro_IA"/>
</dbReference>
<accession>A0A6S6SIX6</accession>
<evidence type="ECO:0000313" key="5">
    <source>
        <dbReference type="EMBL" id="CAA6807286.1"/>
    </source>
</evidence>
<comment type="similarity">
    <text evidence="3">Belongs to the HAD-like hydrolase superfamily. CbbY/CbbZ/Gph/YieH family.</text>
</comment>
<dbReference type="GO" id="GO:0006281">
    <property type="term" value="P:DNA repair"/>
    <property type="evidence" value="ECO:0007669"/>
    <property type="project" value="TreeGrafter"/>
</dbReference>
<sequence>MQKIILFDLDGTLIEGTIPIVEGFKNVFKHFDTNIPTDKEIKDLIGHPVPIMMSAFGVAKNDITKYREQYTIEYRKLAHHTTLIEFGAEAINFASKFARLGVVTTKTSAGSKPLLKKLGVVDFFDVIIGADDVDNLKPHKEPIEKALKHFDNVELQNCWMIGDTSLDLQSAKNAGINSAGVLSGYANKAILKKHSSNIFLNSYDAVKYIKES</sequence>
<dbReference type="Pfam" id="PF13419">
    <property type="entry name" value="HAD_2"/>
    <property type="match status" value="1"/>
</dbReference>